<protein>
    <submittedName>
        <fullName evidence="1">Uncharacterized protein</fullName>
    </submittedName>
</protein>
<reference evidence="1 2" key="1">
    <citation type="submission" date="2015-06" db="EMBL/GenBank/DDBJ databases">
        <title>Expansion of signal transduction pathways in fungi by whole-genome duplication.</title>
        <authorList>
            <consortium name="DOE Joint Genome Institute"/>
            <person name="Corrochano L.M."/>
            <person name="Kuo A."/>
            <person name="Marcet-Houben M."/>
            <person name="Polaino S."/>
            <person name="Salamov A."/>
            <person name="Villalobos J.M."/>
            <person name="Alvarez M.I."/>
            <person name="Avalos J."/>
            <person name="Benito E.P."/>
            <person name="Benoit I."/>
            <person name="Burger G."/>
            <person name="Camino L.P."/>
            <person name="Canovas D."/>
            <person name="Cerda-Olmedo E."/>
            <person name="Cheng J.-F."/>
            <person name="Dominguez A."/>
            <person name="Elias M."/>
            <person name="Eslava A.P."/>
            <person name="Glaser F."/>
            <person name="Grimwood J."/>
            <person name="Gutierrez G."/>
            <person name="Heitman J."/>
            <person name="Henrissat B."/>
            <person name="Iturriaga E.A."/>
            <person name="Lang B.F."/>
            <person name="Lavin J.L."/>
            <person name="Lee S."/>
            <person name="Li W."/>
            <person name="Lindquist E."/>
            <person name="Lopez-Garcia S."/>
            <person name="Luque E.M."/>
            <person name="Marcos A.T."/>
            <person name="Martin J."/>
            <person name="Mccluskey K."/>
            <person name="Medina H.R."/>
            <person name="Miralles-Duran A."/>
            <person name="Miyazaki A."/>
            <person name="Munoz-Torres E."/>
            <person name="Oguiza J.A."/>
            <person name="Ohm R."/>
            <person name="Olmedo M."/>
            <person name="Orejas M."/>
            <person name="Ortiz-Castellanos L."/>
            <person name="Pisabarro A.G."/>
            <person name="Rodriguez-Romero J."/>
            <person name="Ruiz-Herrera J."/>
            <person name="Ruiz-Vazquez R."/>
            <person name="Sanz C."/>
            <person name="Schackwitz W."/>
            <person name="Schmutz J."/>
            <person name="Shahriari M."/>
            <person name="Shelest E."/>
            <person name="Silva-Franco F."/>
            <person name="Soanes D."/>
            <person name="Syed K."/>
            <person name="Tagua V.G."/>
            <person name="Talbot N.J."/>
            <person name="Thon M."/>
            <person name="De Vries R.P."/>
            <person name="Wiebenga A."/>
            <person name="Yadav J.S."/>
            <person name="Braun E.L."/>
            <person name="Baker S."/>
            <person name="Garre V."/>
            <person name="Horwitz B."/>
            <person name="Torres-Martinez S."/>
            <person name="Idnurm A."/>
            <person name="Herrera-Estrella A."/>
            <person name="Gabaldon T."/>
            <person name="Grigoriev I.V."/>
        </authorList>
    </citation>
    <scope>NUCLEOTIDE SEQUENCE [LARGE SCALE GENOMIC DNA]</scope>
    <source>
        <strain evidence="1 2">CBS 277.49</strain>
    </source>
</reference>
<name>A0A168ITD7_MUCCL</name>
<keyword evidence="2" id="KW-1185">Reference proteome</keyword>
<accession>A0A168ITD7</accession>
<sequence>MPATYRTAPSVYHFCRQSGRIHTAYFFLAKQVSRPGSVRIEQEGPEETINAHIQRHTKDGTSGKRHEATLTIHNIVEQAATARQQTGSHGSQITSQELSEMEVDPKNLKCTPQDSNASKHVPLAQSLYMHVDFQEGMLPTCLHNGVQNGVLPFRPHSMGSTSTMSQTHAYHVAH</sequence>
<dbReference type="VEuPathDB" id="FungiDB:MUCCIDRAFT_113801"/>
<proteinExistence type="predicted"/>
<dbReference type="Proteomes" id="UP000077051">
    <property type="component" value="Unassembled WGS sequence"/>
</dbReference>
<organism evidence="1 2">
    <name type="scientific">Mucor lusitanicus CBS 277.49</name>
    <dbReference type="NCBI Taxonomy" id="747725"/>
    <lineage>
        <taxon>Eukaryota</taxon>
        <taxon>Fungi</taxon>
        <taxon>Fungi incertae sedis</taxon>
        <taxon>Mucoromycota</taxon>
        <taxon>Mucoromycotina</taxon>
        <taxon>Mucoromycetes</taxon>
        <taxon>Mucorales</taxon>
        <taxon>Mucorineae</taxon>
        <taxon>Mucoraceae</taxon>
        <taxon>Mucor</taxon>
    </lineage>
</organism>
<comment type="caution">
    <text evidence="1">The sequence shown here is derived from an EMBL/GenBank/DDBJ whole genome shotgun (WGS) entry which is preliminary data.</text>
</comment>
<gene>
    <name evidence="1" type="ORF">MUCCIDRAFT_113801</name>
</gene>
<evidence type="ECO:0000313" key="1">
    <source>
        <dbReference type="EMBL" id="OAD00334.1"/>
    </source>
</evidence>
<dbReference type="AlphaFoldDB" id="A0A168ITD7"/>
<evidence type="ECO:0000313" key="2">
    <source>
        <dbReference type="Proteomes" id="UP000077051"/>
    </source>
</evidence>
<dbReference type="EMBL" id="AMYB01000007">
    <property type="protein sequence ID" value="OAD00334.1"/>
    <property type="molecule type" value="Genomic_DNA"/>
</dbReference>